<comment type="caution">
    <text evidence="1">The sequence shown here is derived from an EMBL/GenBank/DDBJ whole genome shotgun (WGS) entry which is preliminary data.</text>
</comment>
<reference evidence="1" key="1">
    <citation type="submission" date="2020-10" db="EMBL/GenBank/DDBJ databases">
        <authorList>
            <person name="Gilroy R."/>
        </authorList>
    </citation>
    <scope>NUCLEOTIDE SEQUENCE</scope>
    <source>
        <strain evidence="1">CHK184-25365</strain>
    </source>
</reference>
<evidence type="ECO:0000313" key="2">
    <source>
        <dbReference type="Proteomes" id="UP000886749"/>
    </source>
</evidence>
<dbReference type="AlphaFoldDB" id="A0A9D1AIK1"/>
<dbReference type="EMBL" id="DVGY01000095">
    <property type="protein sequence ID" value="HIR41047.1"/>
    <property type="molecule type" value="Genomic_DNA"/>
</dbReference>
<reference evidence="1" key="2">
    <citation type="journal article" date="2021" name="PeerJ">
        <title>Extensive microbial diversity within the chicken gut microbiome revealed by metagenomics and culture.</title>
        <authorList>
            <person name="Gilroy R."/>
            <person name="Ravi A."/>
            <person name="Getino M."/>
            <person name="Pursley I."/>
            <person name="Horton D.L."/>
            <person name="Alikhan N.F."/>
            <person name="Baker D."/>
            <person name="Gharbi K."/>
            <person name="Hall N."/>
            <person name="Watson M."/>
            <person name="Adriaenssens E.M."/>
            <person name="Foster-Nyarko E."/>
            <person name="Jarju S."/>
            <person name="Secka A."/>
            <person name="Antonio M."/>
            <person name="Oren A."/>
            <person name="Chaudhuri R.R."/>
            <person name="La Ragione R."/>
            <person name="Hildebrand F."/>
            <person name="Pallen M.J."/>
        </authorList>
    </citation>
    <scope>NUCLEOTIDE SEQUENCE</scope>
    <source>
        <strain evidence="1">CHK184-25365</strain>
    </source>
</reference>
<protein>
    <submittedName>
        <fullName evidence="1">DUF3795 domain-containing protein</fullName>
    </submittedName>
</protein>
<gene>
    <name evidence="1" type="ORF">IAB36_04380</name>
</gene>
<proteinExistence type="predicted"/>
<sequence>MLSICGTDCCEKCPQKAACGGCIQTGGHPFGGSCVAAALIQQGGMSEFSKFKNDLICEINALELPALMVTDLNLLNGVYVNLEYCLPNGQKVKLLEDHKVYLGTQIETPGNDRCYGVVGDEQYLLVCTYGCNGADPQIVCYQKRKENTEL</sequence>
<organism evidence="1 2">
    <name type="scientific">Candidatus Egerieicola pullicola</name>
    <dbReference type="NCBI Taxonomy" id="2840775"/>
    <lineage>
        <taxon>Bacteria</taxon>
        <taxon>Bacillati</taxon>
        <taxon>Bacillota</taxon>
        <taxon>Clostridia</taxon>
        <taxon>Eubacteriales</taxon>
        <taxon>Oscillospiraceae</taxon>
        <taxon>Oscillospiraceae incertae sedis</taxon>
        <taxon>Candidatus Egerieicola</taxon>
    </lineage>
</organism>
<evidence type="ECO:0000313" key="1">
    <source>
        <dbReference type="EMBL" id="HIR41047.1"/>
    </source>
</evidence>
<dbReference type="Proteomes" id="UP000886749">
    <property type="component" value="Unassembled WGS sequence"/>
</dbReference>
<name>A0A9D1AIK1_9FIRM</name>
<accession>A0A9D1AIK1</accession>